<comment type="caution">
    <text evidence="2">The sequence shown here is derived from an EMBL/GenBank/DDBJ whole genome shotgun (WGS) entry which is preliminary data.</text>
</comment>
<dbReference type="RefSeq" id="WP_344810336.1">
    <property type="nucleotide sequence ID" value="NZ_BAAAYX010000002.1"/>
</dbReference>
<protein>
    <submittedName>
        <fullName evidence="2">Cupin domain-containing protein</fullName>
    </submittedName>
</protein>
<evidence type="ECO:0000313" key="3">
    <source>
        <dbReference type="Proteomes" id="UP001500051"/>
    </source>
</evidence>
<name>A0ABP7CKX9_9ACTN</name>
<evidence type="ECO:0000313" key="2">
    <source>
        <dbReference type="EMBL" id="GAA3690229.1"/>
    </source>
</evidence>
<proteinExistence type="predicted"/>
<dbReference type="PANTHER" id="PTHR36114">
    <property type="entry name" value="16.7 KDA PROTEIN IN WHIE LOCUS"/>
    <property type="match status" value="1"/>
</dbReference>
<reference evidence="3" key="1">
    <citation type="journal article" date="2019" name="Int. J. Syst. Evol. Microbiol.">
        <title>The Global Catalogue of Microorganisms (GCM) 10K type strain sequencing project: providing services to taxonomists for standard genome sequencing and annotation.</title>
        <authorList>
            <consortium name="The Broad Institute Genomics Platform"/>
            <consortium name="The Broad Institute Genome Sequencing Center for Infectious Disease"/>
            <person name="Wu L."/>
            <person name="Ma J."/>
        </authorList>
    </citation>
    <scope>NUCLEOTIDE SEQUENCE [LARGE SCALE GENOMIC DNA]</scope>
    <source>
        <strain evidence="3">JCM 16548</strain>
    </source>
</reference>
<dbReference type="InterPro" id="IPR011051">
    <property type="entry name" value="RmlC_Cupin_sf"/>
</dbReference>
<dbReference type="InterPro" id="IPR013096">
    <property type="entry name" value="Cupin_2"/>
</dbReference>
<dbReference type="PANTHER" id="PTHR36114:SF1">
    <property type="entry name" value="16.7 KDA PROTEIN IN WHIE LOCUS"/>
    <property type="match status" value="1"/>
</dbReference>
<dbReference type="InterPro" id="IPR052044">
    <property type="entry name" value="PKS_Associated_Protein"/>
</dbReference>
<evidence type="ECO:0000259" key="1">
    <source>
        <dbReference type="Pfam" id="PF07883"/>
    </source>
</evidence>
<accession>A0ABP7CKX9</accession>
<feature type="domain" description="Cupin type-2" evidence="1">
    <location>
        <begin position="37"/>
        <end position="103"/>
    </location>
</feature>
<gene>
    <name evidence="2" type="ORF">GCM10022204_01330</name>
</gene>
<sequence length="125" mass="12736">MPVIHAPTAPTHTLAGTTFTSLATPSRGSTSDTSVWRVSIAPGTKPTPHALTREEIFVVLTGSADVTIDVTQASAGAGDAIVVPPGVPFSLANPGDDPLELLCCLPVGGQARLDDGTLLTPPWAQ</sequence>
<dbReference type="Gene3D" id="2.60.120.10">
    <property type="entry name" value="Jelly Rolls"/>
    <property type="match status" value="1"/>
</dbReference>
<dbReference type="Pfam" id="PF07883">
    <property type="entry name" value="Cupin_2"/>
    <property type="match status" value="1"/>
</dbReference>
<keyword evidence="3" id="KW-1185">Reference proteome</keyword>
<organism evidence="2 3">
    <name type="scientific">Microlunatus aurantiacus</name>
    <dbReference type="NCBI Taxonomy" id="446786"/>
    <lineage>
        <taxon>Bacteria</taxon>
        <taxon>Bacillati</taxon>
        <taxon>Actinomycetota</taxon>
        <taxon>Actinomycetes</taxon>
        <taxon>Propionibacteriales</taxon>
        <taxon>Propionibacteriaceae</taxon>
        <taxon>Microlunatus</taxon>
    </lineage>
</organism>
<dbReference type="EMBL" id="BAAAYX010000002">
    <property type="protein sequence ID" value="GAA3690229.1"/>
    <property type="molecule type" value="Genomic_DNA"/>
</dbReference>
<dbReference type="Proteomes" id="UP001500051">
    <property type="component" value="Unassembled WGS sequence"/>
</dbReference>
<dbReference type="SUPFAM" id="SSF51182">
    <property type="entry name" value="RmlC-like cupins"/>
    <property type="match status" value="1"/>
</dbReference>
<dbReference type="InterPro" id="IPR014710">
    <property type="entry name" value="RmlC-like_jellyroll"/>
</dbReference>